<keyword evidence="7" id="KW-0067">ATP-binding</keyword>
<comment type="subcellular location">
    <subcellularLocation>
        <location evidence="1">Mitochondrion</location>
    </subcellularLocation>
</comment>
<evidence type="ECO:0000256" key="4">
    <source>
        <dbReference type="ARBA" id="ARBA00013161"/>
    </source>
</evidence>
<evidence type="ECO:0000256" key="6">
    <source>
        <dbReference type="ARBA" id="ARBA00022741"/>
    </source>
</evidence>
<evidence type="ECO:0000256" key="11">
    <source>
        <dbReference type="ARBA" id="ARBA00045899"/>
    </source>
</evidence>
<dbReference type="SMART" id="SM01085">
    <property type="entry name" value="CK_II_beta"/>
    <property type="match status" value="1"/>
</dbReference>
<keyword evidence="8" id="KW-0648">Protein biosynthesis</keyword>
<dbReference type="PANTHER" id="PTHR43766">
    <property type="entry name" value="TRYPTOPHAN--TRNA LIGASE, MITOCHONDRIAL"/>
    <property type="match status" value="1"/>
</dbReference>
<keyword evidence="5" id="KW-0436">Ligase</keyword>
<dbReference type="HAMAP" id="MF_00140_B">
    <property type="entry name" value="Trp_tRNA_synth_B"/>
    <property type="match status" value="1"/>
</dbReference>
<comment type="function">
    <text evidence="11">Regulatory subunit of casein kinase II/CK2. As part of the kinase complex regulates the basal catalytic activity of the alpha subunit a constitutively active serine/threonine-protein kinase that phosphorylates a large number of substrates containing acidic residues C-terminal to the phosphorylated serine or threonine.</text>
</comment>
<dbReference type="Gene3D" id="1.10.240.10">
    <property type="entry name" value="Tyrosyl-Transfer RNA Synthetase"/>
    <property type="match status" value="1"/>
</dbReference>
<dbReference type="InterPro" id="IPR024109">
    <property type="entry name" value="Trp-tRNA-ligase_bac-type"/>
</dbReference>
<dbReference type="PROSITE" id="PS01101">
    <property type="entry name" value="CK2_BETA"/>
    <property type="match status" value="1"/>
</dbReference>
<dbReference type="InterPro" id="IPR035991">
    <property type="entry name" value="Casein_kinase_II_beta-like"/>
</dbReference>
<dbReference type="SUPFAM" id="SSF52374">
    <property type="entry name" value="Nucleotidylyl transferase"/>
    <property type="match status" value="1"/>
</dbReference>
<dbReference type="Gene3D" id="3.40.50.620">
    <property type="entry name" value="HUPs"/>
    <property type="match status" value="1"/>
</dbReference>
<evidence type="ECO:0000256" key="10">
    <source>
        <dbReference type="ARBA" id="ARBA00030268"/>
    </source>
</evidence>
<organism evidence="13 14">
    <name type="scientific">Candidozyma haemuli</name>
    <dbReference type="NCBI Taxonomy" id="45357"/>
    <lineage>
        <taxon>Eukaryota</taxon>
        <taxon>Fungi</taxon>
        <taxon>Dikarya</taxon>
        <taxon>Ascomycota</taxon>
        <taxon>Saccharomycotina</taxon>
        <taxon>Pichiomycetes</taxon>
        <taxon>Metschnikowiaceae</taxon>
        <taxon>Candidozyma</taxon>
    </lineage>
</organism>
<evidence type="ECO:0000256" key="2">
    <source>
        <dbReference type="ARBA" id="ARBA00005594"/>
    </source>
</evidence>
<evidence type="ECO:0000256" key="9">
    <source>
        <dbReference type="ARBA" id="ARBA00023146"/>
    </source>
</evidence>
<gene>
    <name evidence="13" type="ORF">CA3LBN_002885</name>
</gene>
<evidence type="ECO:0000256" key="3">
    <source>
        <dbReference type="ARBA" id="ARBA00006941"/>
    </source>
</evidence>
<dbReference type="EC" id="6.1.1.2" evidence="4"/>
<dbReference type="InterPro" id="IPR016149">
    <property type="entry name" value="Casein_kin_II_reg-sub_N"/>
</dbReference>
<evidence type="ECO:0000313" key="13">
    <source>
        <dbReference type="EMBL" id="QWU88577.1"/>
    </source>
</evidence>
<keyword evidence="9" id="KW-0030">Aminoacyl-tRNA synthetase</keyword>
<sequence>MSHAAIHENGNDQLTDSSSDFSEYWIDLFLGIKGNEYFCDIDDDYIRDRFNLTGLNQEVSKIPTLVDIITDMADIEHQPEEHRDALEHNARILYGLIHARYILSQRGLNKMFEKYKNGDFGYCPRVHCHLHPLLPVGLSDQPRINSVKLYCAKCEDLYNPKSGRHAIVDGAYFGTSFPAMFFQNFPHAIPVHSRETYTPKVFGFRVHEYSKLDRWRKFQRRKLEKRLQGYGIEINNTSGGFLAEENKGDQGTGIRAVRNKATVASIDRVSEFPADSRIFSLIQPTGKIHLGNYLGALKNWKHIANEAPPSVSCFFGTADLHSLTIQPEPNTLRENRDGAIASLLSSGLDPHRCVIFHQSSIPEHAELNWILVCLTSMGALNRMTQWKSKANINESQSIYTEKVMGQTKAGLLIYPVLQAADVLLYNSTHVPVGDDQAQHLELCRNIASTFNHTYGNFFHLPQTLLTPAKKIASLRTPEKKMSKSDPDQNSSVYVNDEPDVIAKKFRKAVTDSVQGPVTFDPVNRPGVSNLVSIISGILDKSTEQTVKDLAWIENHKQLKDYVTEVVVEEFKDKRAEYERLIGDRAYLAEVTALGTNKAREIATSNLQQVKKLVGLA</sequence>
<dbReference type="InterPro" id="IPR050203">
    <property type="entry name" value="Trp-tRNA_synthetase"/>
</dbReference>
<dbReference type="CDD" id="cd00806">
    <property type="entry name" value="TrpRS_core"/>
    <property type="match status" value="1"/>
</dbReference>
<dbReference type="InterPro" id="IPR014729">
    <property type="entry name" value="Rossmann-like_a/b/a_fold"/>
</dbReference>
<dbReference type="SUPFAM" id="SSF57798">
    <property type="entry name" value="Casein kinase II beta subunit"/>
    <property type="match status" value="1"/>
</dbReference>
<dbReference type="InterPro" id="IPR000704">
    <property type="entry name" value="Casein_kinase_II_reg-sub"/>
</dbReference>
<dbReference type="PROSITE" id="PS00178">
    <property type="entry name" value="AA_TRNA_LIGASE_I"/>
    <property type="match status" value="1"/>
</dbReference>
<dbReference type="Gene3D" id="2.20.25.20">
    <property type="match status" value="1"/>
</dbReference>
<dbReference type="InterPro" id="IPR002306">
    <property type="entry name" value="Trp-tRNA-ligase"/>
</dbReference>
<protein>
    <recommendedName>
        <fullName evidence="4">tryptophan--tRNA ligase</fullName>
        <ecNumber evidence="4">6.1.1.2</ecNumber>
    </recommendedName>
    <alternativeName>
        <fullName evidence="10">Tryptophanyl-tRNA synthetase</fullName>
    </alternativeName>
</protein>
<dbReference type="InterPro" id="IPR001412">
    <property type="entry name" value="aa-tRNA-synth_I_CS"/>
</dbReference>
<name>A0ABX8I642_9ASCO</name>
<comment type="similarity">
    <text evidence="2">Belongs to the class-I aminoacyl-tRNA synthetase family.</text>
</comment>
<dbReference type="Gene3D" id="1.10.1820.10">
    <property type="entry name" value="protein kinase ck2 holoenzyme, chain C, domain 1"/>
    <property type="match status" value="1"/>
</dbReference>
<comment type="catalytic activity">
    <reaction evidence="12">
        <text>tRNA(Trp) + L-tryptophan + ATP = L-tryptophyl-tRNA(Trp) + AMP + diphosphate + H(+)</text>
        <dbReference type="Rhea" id="RHEA:24080"/>
        <dbReference type="Rhea" id="RHEA-COMP:9671"/>
        <dbReference type="Rhea" id="RHEA-COMP:9705"/>
        <dbReference type="ChEBI" id="CHEBI:15378"/>
        <dbReference type="ChEBI" id="CHEBI:30616"/>
        <dbReference type="ChEBI" id="CHEBI:33019"/>
        <dbReference type="ChEBI" id="CHEBI:57912"/>
        <dbReference type="ChEBI" id="CHEBI:78442"/>
        <dbReference type="ChEBI" id="CHEBI:78535"/>
        <dbReference type="ChEBI" id="CHEBI:456215"/>
        <dbReference type="EC" id="6.1.1.2"/>
    </reaction>
</comment>
<evidence type="ECO:0000256" key="5">
    <source>
        <dbReference type="ARBA" id="ARBA00022598"/>
    </source>
</evidence>
<evidence type="ECO:0000256" key="8">
    <source>
        <dbReference type="ARBA" id="ARBA00022917"/>
    </source>
</evidence>
<evidence type="ECO:0000256" key="1">
    <source>
        <dbReference type="ARBA" id="ARBA00004173"/>
    </source>
</evidence>
<dbReference type="PANTHER" id="PTHR43766:SF1">
    <property type="entry name" value="TRYPTOPHAN--TRNA LIGASE, MITOCHONDRIAL"/>
    <property type="match status" value="1"/>
</dbReference>
<dbReference type="Proteomes" id="UP000825434">
    <property type="component" value="Chromosome 3"/>
</dbReference>
<evidence type="ECO:0000313" key="14">
    <source>
        <dbReference type="Proteomes" id="UP000825434"/>
    </source>
</evidence>
<dbReference type="EMBL" id="CP076663">
    <property type="protein sequence ID" value="QWU88577.1"/>
    <property type="molecule type" value="Genomic_DNA"/>
</dbReference>
<dbReference type="NCBIfam" id="TIGR00233">
    <property type="entry name" value="trpS"/>
    <property type="match status" value="1"/>
</dbReference>
<dbReference type="Pfam" id="PF01214">
    <property type="entry name" value="CK_II_beta"/>
    <property type="match status" value="1"/>
</dbReference>
<keyword evidence="6" id="KW-0547">Nucleotide-binding</keyword>
<reference evidence="13 14" key="1">
    <citation type="submission" date="2021-06" db="EMBL/GenBank/DDBJ databases">
        <title>Candida outbreak in Lebanon.</title>
        <authorList>
            <person name="Finianos M."/>
        </authorList>
    </citation>
    <scope>NUCLEOTIDE SEQUENCE [LARGE SCALE GENOMIC DNA]</scope>
    <source>
        <strain evidence="13">CA3LBN</strain>
    </source>
</reference>
<evidence type="ECO:0000256" key="7">
    <source>
        <dbReference type="ARBA" id="ARBA00022840"/>
    </source>
</evidence>
<keyword evidence="14" id="KW-1185">Reference proteome</keyword>
<dbReference type="Pfam" id="PF00579">
    <property type="entry name" value="tRNA-synt_1b"/>
    <property type="match status" value="1"/>
</dbReference>
<accession>A0ABX8I642</accession>
<proteinExistence type="inferred from homology"/>
<dbReference type="InterPro" id="IPR002305">
    <property type="entry name" value="aa-tRNA-synth_Ic"/>
</dbReference>
<comment type="similarity">
    <text evidence="3">Belongs to the casein kinase 2 subunit beta family.</text>
</comment>
<dbReference type="PRINTS" id="PR00472">
    <property type="entry name" value="CASNKINASEII"/>
</dbReference>
<evidence type="ECO:0000256" key="12">
    <source>
        <dbReference type="ARBA" id="ARBA00049929"/>
    </source>
</evidence>